<gene>
    <name evidence="2" type="ORF">C8N42_106107</name>
</gene>
<protein>
    <submittedName>
        <fullName evidence="2">Hint domain-containing protein</fullName>
    </submittedName>
</protein>
<keyword evidence="3" id="KW-1185">Reference proteome</keyword>
<dbReference type="RefSeq" id="WP_107816357.1">
    <property type="nucleotide sequence ID" value="NZ_QAOH01000006.1"/>
</dbReference>
<dbReference type="GO" id="GO:0016539">
    <property type="term" value="P:intein-mediated protein splicing"/>
    <property type="evidence" value="ECO:0007669"/>
    <property type="project" value="InterPro"/>
</dbReference>
<organism evidence="2 3">
    <name type="scientific">Celeribacter persicus</name>
    <dbReference type="NCBI Taxonomy" id="1651082"/>
    <lineage>
        <taxon>Bacteria</taxon>
        <taxon>Pseudomonadati</taxon>
        <taxon>Pseudomonadota</taxon>
        <taxon>Alphaproteobacteria</taxon>
        <taxon>Rhodobacterales</taxon>
        <taxon>Roseobacteraceae</taxon>
        <taxon>Celeribacter</taxon>
    </lineage>
</organism>
<dbReference type="PROSITE" id="PS50817">
    <property type="entry name" value="INTEIN_N_TER"/>
    <property type="match status" value="1"/>
</dbReference>
<dbReference type="OrthoDB" id="6305173at2"/>
<dbReference type="Proteomes" id="UP000244077">
    <property type="component" value="Unassembled WGS sequence"/>
</dbReference>
<proteinExistence type="predicted"/>
<comment type="caution">
    <text evidence="2">The sequence shown here is derived from an EMBL/GenBank/DDBJ whole genome shotgun (WGS) entry which is preliminary data.</text>
</comment>
<dbReference type="InterPro" id="IPR006141">
    <property type="entry name" value="Intein_N"/>
</dbReference>
<dbReference type="InterPro" id="IPR028992">
    <property type="entry name" value="Hedgehog/Intein_dom"/>
</dbReference>
<dbReference type="AlphaFoldDB" id="A0A2T5HLY7"/>
<dbReference type="Pfam" id="PF13403">
    <property type="entry name" value="Hint_2"/>
    <property type="match status" value="1"/>
</dbReference>
<evidence type="ECO:0000259" key="1">
    <source>
        <dbReference type="Pfam" id="PF13403"/>
    </source>
</evidence>
<dbReference type="EMBL" id="QAOH01000006">
    <property type="protein sequence ID" value="PTQ72598.1"/>
    <property type="molecule type" value="Genomic_DNA"/>
</dbReference>
<dbReference type="Gene3D" id="2.170.16.10">
    <property type="entry name" value="Hedgehog/Intein (Hint) domain"/>
    <property type="match status" value="1"/>
</dbReference>
<evidence type="ECO:0000313" key="2">
    <source>
        <dbReference type="EMBL" id="PTQ72598.1"/>
    </source>
</evidence>
<sequence length="375" mass="40229">MSETTLYVYEVSAISVTTTNGVAVPSVLEKALWGDAFSWEKPNDLVLTLPETTTAIVYNDADGLLQDDPYSGSSVTDQTLLEETTLNGTTYSPSEGTVRWGYPSPVTVESEYSVELLGSDGETYTLVGISITTGYNTEIVGVAFDGAQPPAGVTLTYVQGNSTYQSTGPNLDPTPTVPCFAAGTKIETPNGEVPIQYLKVGDLVSTLDHGPRPILWIGHSTVDGRSKLAPIQIEAEALGNRNALKVSPNHRFLLHGADIELLFGEESVFAPAKALVNDISIRRSPCHRVTYFHILLSGHEIIFSEGIATESLFTGPMAMSALDDAARNELYEIFGDALPDAATLSRPEITVSEATALKLAPSPASRHQIYFTGRI</sequence>
<evidence type="ECO:0000313" key="3">
    <source>
        <dbReference type="Proteomes" id="UP000244077"/>
    </source>
</evidence>
<dbReference type="InterPro" id="IPR036844">
    <property type="entry name" value="Hint_dom_sf"/>
</dbReference>
<feature type="domain" description="Hedgehog/Intein (Hint)" evidence="1">
    <location>
        <begin position="178"/>
        <end position="315"/>
    </location>
</feature>
<dbReference type="SUPFAM" id="SSF51294">
    <property type="entry name" value="Hedgehog/intein (Hint) domain"/>
    <property type="match status" value="1"/>
</dbReference>
<reference evidence="2 3" key="1">
    <citation type="submission" date="2018-04" db="EMBL/GenBank/DDBJ databases">
        <title>Genomic Encyclopedia of Archaeal and Bacterial Type Strains, Phase II (KMG-II): from individual species to whole genera.</title>
        <authorList>
            <person name="Goeker M."/>
        </authorList>
    </citation>
    <scope>NUCLEOTIDE SEQUENCE [LARGE SCALE GENOMIC DNA]</scope>
    <source>
        <strain evidence="2 3">DSM 100434</strain>
    </source>
</reference>
<name>A0A2T5HLY7_9RHOB</name>
<accession>A0A2T5HLY7</accession>